<evidence type="ECO:0000256" key="2">
    <source>
        <dbReference type="SAM" id="Phobius"/>
    </source>
</evidence>
<dbReference type="Proteomes" id="UP000663843">
    <property type="component" value="Unassembled WGS sequence"/>
</dbReference>
<sequence>LLWTPGIGQYRASATRGYSNNNRPWPPTMGEFPEPAIRGSTIEESPSTLFTSITPSQLIQSTNSSPSSSSSWRVEIKTSIVPSSTPVTSEAVTSFSFAPSTSRPSTTVESSTPVQSTTFIVVTTSIQPVSTIPPTSTPITQSTSSQIITLLSAPSSTTMTLYPSSTLISATTETSIDSETTSSSGIVTRPIITPTPSPPAPLATTAPTAYSHLPFGAIMGIVAAVLVVLAVAGICIIIGPKRALRKMGIGAKRDDEKMDYDEWERTHRESGTWSGPQSP</sequence>
<keyword evidence="2" id="KW-1133">Transmembrane helix</keyword>
<evidence type="ECO:0000256" key="1">
    <source>
        <dbReference type="SAM" id="MobiDB-lite"/>
    </source>
</evidence>
<feature type="transmembrane region" description="Helical" evidence="2">
    <location>
        <begin position="215"/>
        <end position="238"/>
    </location>
</feature>
<reference evidence="3" key="1">
    <citation type="submission" date="2021-01" db="EMBL/GenBank/DDBJ databases">
        <authorList>
            <person name="Kaushik A."/>
        </authorList>
    </citation>
    <scope>NUCLEOTIDE SEQUENCE</scope>
    <source>
        <strain evidence="3">AG2-2IIIB</strain>
    </source>
</reference>
<name>A0A8H3BXI3_9AGAM</name>
<feature type="region of interest" description="Disordered" evidence="1">
    <location>
        <begin position="254"/>
        <end position="279"/>
    </location>
</feature>
<organism evidence="3 4">
    <name type="scientific">Rhizoctonia solani</name>
    <dbReference type="NCBI Taxonomy" id="456999"/>
    <lineage>
        <taxon>Eukaryota</taxon>
        <taxon>Fungi</taxon>
        <taxon>Dikarya</taxon>
        <taxon>Basidiomycota</taxon>
        <taxon>Agaricomycotina</taxon>
        <taxon>Agaricomycetes</taxon>
        <taxon>Cantharellales</taxon>
        <taxon>Ceratobasidiaceae</taxon>
        <taxon>Rhizoctonia</taxon>
    </lineage>
</organism>
<comment type="caution">
    <text evidence="3">The sequence shown here is derived from an EMBL/GenBank/DDBJ whole genome shotgun (WGS) entry which is preliminary data.</text>
</comment>
<protein>
    <submittedName>
        <fullName evidence="3">Uncharacterized protein</fullName>
    </submittedName>
</protein>
<keyword evidence="2" id="KW-0472">Membrane</keyword>
<accession>A0A8H3BXI3</accession>
<gene>
    <name evidence="3" type="ORF">RDB_LOCUS101534</name>
</gene>
<feature type="non-terminal residue" evidence="3">
    <location>
        <position position="1"/>
    </location>
</feature>
<evidence type="ECO:0000313" key="3">
    <source>
        <dbReference type="EMBL" id="CAE6466264.1"/>
    </source>
</evidence>
<feature type="compositionally biased region" description="Low complexity" evidence="1">
    <location>
        <begin position="173"/>
        <end position="192"/>
    </location>
</feature>
<keyword evidence="2" id="KW-0812">Transmembrane</keyword>
<dbReference type="AlphaFoldDB" id="A0A8H3BXI3"/>
<feature type="region of interest" description="Disordered" evidence="1">
    <location>
        <begin position="173"/>
        <end position="200"/>
    </location>
</feature>
<evidence type="ECO:0000313" key="4">
    <source>
        <dbReference type="Proteomes" id="UP000663843"/>
    </source>
</evidence>
<dbReference type="EMBL" id="CAJMWT010003210">
    <property type="protein sequence ID" value="CAE6466264.1"/>
    <property type="molecule type" value="Genomic_DNA"/>
</dbReference>
<proteinExistence type="predicted"/>